<accession>A0A0D4ZYV1</accession>
<evidence type="ECO:0000313" key="1">
    <source>
        <dbReference type="EMBL" id="AJW29210.1"/>
    </source>
</evidence>
<dbReference type="AlphaFoldDB" id="A0A0D4ZYV1"/>
<proteinExistence type="predicted"/>
<geneLocation type="plasmid" evidence="1">
    <name>201</name>
</geneLocation>
<dbReference type="EMBL" id="KM017070">
    <property type="protein sequence ID" value="AJW29210.1"/>
    <property type="molecule type" value="Genomic_DNA"/>
</dbReference>
<sequence>MLIDYDSPVSWPLEVTTFLEANRAVLDDRLTDPSVVEAAIPIADFTDNLGLEIHVAAQHCAWRAKRPYVGVAHDRSSLWPPRAFGES</sequence>
<organism evidence="1">
    <name type="scientific">Sphingomonas sp. NS2</name>
    <dbReference type="NCBI Taxonomy" id="908605"/>
    <lineage>
        <taxon>Bacteria</taxon>
        <taxon>Pseudomonadati</taxon>
        <taxon>Pseudomonadota</taxon>
        <taxon>Alphaproteobacteria</taxon>
        <taxon>Sphingomonadales</taxon>
        <taxon>Sphingomonadaceae</taxon>
        <taxon>Sphingomonas</taxon>
    </lineage>
</organism>
<reference evidence="1" key="1">
    <citation type="submission" date="2014-06" db="EMBL/GenBank/DDBJ databases">
        <title>Molecular and ecological studies on carbamate pesticide degrading bacteria isolated from agricultural soils.</title>
        <authorList>
            <person name="Kim D.-U."/>
            <person name="Ka J.-O."/>
        </authorList>
    </citation>
    <scope>NUCLEOTIDE SEQUENCE</scope>
    <source>
        <strain evidence="1">NS2</strain>
        <plasmid evidence="1">201</plasmid>
    </source>
</reference>
<keyword evidence="1" id="KW-0614">Plasmid</keyword>
<name>A0A0D4ZYV1_9SPHN</name>
<gene>
    <name evidence="1" type="ORF">plasmid201_022</name>
</gene>
<protein>
    <submittedName>
        <fullName evidence="1">Uncharacterized protein</fullName>
    </submittedName>
</protein>